<feature type="transmembrane region" description="Helical" evidence="1">
    <location>
        <begin position="6"/>
        <end position="26"/>
    </location>
</feature>
<keyword evidence="1" id="KW-0812">Transmembrane</keyword>
<accession>A0A375C8Z5</accession>
<comment type="caution">
    <text evidence="2">The sequence shown here is derived from an EMBL/GenBank/DDBJ whole genome shotgun (WGS) entry which is preliminary data.</text>
</comment>
<keyword evidence="1" id="KW-1133">Transmembrane helix</keyword>
<keyword evidence="1" id="KW-0472">Membrane</keyword>
<dbReference type="Proteomes" id="UP000257016">
    <property type="component" value="Unassembled WGS sequence"/>
</dbReference>
<evidence type="ECO:0008006" key="3">
    <source>
        <dbReference type="Google" id="ProtNLM"/>
    </source>
</evidence>
<sequence length="71" mass="7647">MGDTELFALFWKCAATVVCVLILTAGGCTAHQNRLQAEVIAKAPNPALMQCSFNDGDRKSSAFCVEVARQK</sequence>
<protein>
    <recommendedName>
        <fullName evidence="3">Lipoprotein</fullName>
    </recommendedName>
</protein>
<name>A0A375C8Z5_9BURK</name>
<organism evidence="2">
    <name type="scientific">Cupriavidus taiwanensis</name>
    <dbReference type="NCBI Taxonomy" id="164546"/>
    <lineage>
        <taxon>Bacteria</taxon>
        <taxon>Pseudomonadati</taxon>
        <taxon>Pseudomonadota</taxon>
        <taxon>Betaproteobacteria</taxon>
        <taxon>Burkholderiales</taxon>
        <taxon>Burkholderiaceae</taxon>
        <taxon>Cupriavidus</taxon>
    </lineage>
</organism>
<evidence type="ECO:0000256" key="1">
    <source>
        <dbReference type="SAM" id="Phobius"/>
    </source>
</evidence>
<dbReference type="EMBL" id="OFSN01000015">
    <property type="protein sequence ID" value="SOY65608.1"/>
    <property type="molecule type" value="Genomic_DNA"/>
</dbReference>
<proteinExistence type="predicted"/>
<reference evidence="2" key="1">
    <citation type="submission" date="2018-01" db="EMBL/GenBank/DDBJ databases">
        <authorList>
            <person name="Clerissi C."/>
        </authorList>
    </citation>
    <scope>NUCLEOTIDE SEQUENCE</scope>
    <source>
        <strain evidence="2">Cupriavidus taiwanensis LMG 19430</strain>
    </source>
</reference>
<evidence type="ECO:0000313" key="2">
    <source>
        <dbReference type="EMBL" id="SOY65608.1"/>
    </source>
</evidence>
<gene>
    <name evidence="2" type="ORF">CBM2586_B10203</name>
</gene>
<dbReference type="AlphaFoldDB" id="A0A375C8Z5"/>